<dbReference type="RefSeq" id="WP_163691994.1">
    <property type="nucleotide sequence ID" value="NZ_FXTW01000001.1"/>
</dbReference>
<dbReference type="PROSITE" id="PS50110">
    <property type="entry name" value="RESPONSE_REGULATORY"/>
    <property type="match status" value="1"/>
</dbReference>
<evidence type="ECO:0000313" key="3">
    <source>
        <dbReference type="EMBL" id="NER09968.1"/>
    </source>
</evidence>
<evidence type="ECO:0000313" key="4">
    <source>
        <dbReference type="Proteomes" id="UP000468443"/>
    </source>
</evidence>
<feature type="modified residue" description="4-aspartylphosphate" evidence="1">
    <location>
        <position position="63"/>
    </location>
</feature>
<sequence length="133" mass="14954">MNKIRIAGIVDDDPIVIFGMKLMLKQVDADLQTHVWNNGQEAIEGLKALVENGKPLPDVIFLDLTMPIMDGWDFLDALQKATLPGKEKMRIFVLSSSINPVDRERALENKEVIDFIVKPLKEARLKEILSLAS</sequence>
<keyword evidence="4" id="KW-1185">Reference proteome</keyword>
<dbReference type="InterPro" id="IPR001789">
    <property type="entry name" value="Sig_transdc_resp-reg_receiver"/>
</dbReference>
<dbReference type="EMBL" id="JAABOP010000001">
    <property type="protein sequence ID" value="NER09968.1"/>
    <property type="molecule type" value="Genomic_DNA"/>
</dbReference>
<name>A0A6P0UE13_9FLAO</name>
<feature type="domain" description="Response regulatory" evidence="2">
    <location>
        <begin position="6"/>
        <end position="133"/>
    </location>
</feature>
<keyword evidence="1" id="KW-0597">Phosphoprotein</keyword>
<dbReference type="PANTHER" id="PTHR44520">
    <property type="entry name" value="RESPONSE REGULATOR RCP1-RELATED"/>
    <property type="match status" value="1"/>
</dbReference>
<dbReference type="GO" id="GO:0000160">
    <property type="term" value="P:phosphorelay signal transduction system"/>
    <property type="evidence" value="ECO:0007669"/>
    <property type="project" value="InterPro"/>
</dbReference>
<organism evidence="3 4">
    <name type="scientific">Muriicola jejuensis</name>
    <dbReference type="NCBI Taxonomy" id="504488"/>
    <lineage>
        <taxon>Bacteria</taxon>
        <taxon>Pseudomonadati</taxon>
        <taxon>Bacteroidota</taxon>
        <taxon>Flavobacteriia</taxon>
        <taxon>Flavobacteriales</taxon>
        <taxon>Flavobacteriaceae</taxon>
        <taxon>Muriicola</taxon>
    </lineage>
</organism>
<dbReference type="Gene3D" id="3.40.50.2300">
    <property type="match status" value="1"/>
</dbReference>
<dbReference type="SMART" id="SM00448">
    <property type="entry name" value="REC"/>
    <property type="match status" value="1"/>
</dbReference>
<comment type="caution">
    <text evidence="3">The sequence shown here is derived from an EMBL/GenBank/DDBJ whole genome shotgun (WGS) entry which is preliminary data.</text>
</comment>
<evidence type="ECO:0000256" key="1">
    <source>
        <dbReference type="PROSITE-ProRule" id="PRU00169"/>
    </source>
</evidence>
<proteinExistence type="predicted"/>
<dbReference type="AlphaFoldDB" id="A0A6P0UE13"/>
<dbReference type="PANTHER" id="PTHR44520:SF2">
    <property type="entry name" value="RESPONSE REGULATOR RCP1"/>
    <property type="match status" value="1"/>
</dbReference>
<protein>
    <submittedName>
        <fullName evidence="3">Response regulator</fullName>
    </submittedName>
</protein>
<dbReference type="Proteomes" id="UP000468443">
    <property type="component" value="Unassembled WGS sequence"/>
</dbReference>
<dbReference type="SUPFAM" id="SSF52172">
    <property type="entry name" value="CheY-like"/>
    <property type="match status" value="1"/>
</dbReference>
<accession>A0A6P0UE13</accession>
<gene>
    <name evidence="3" type="ORF">GWK09_05540</name>
</gene>
<dbReference type="InterPro" id="IPR011006">
    <property type="entry name" value="CheY-like_superfamily"/>
</dbReference>
<dbReference type="Pfam" id="PF00072">
    <property type="entry name" value="Response_reg"/>
    <property type="match status" value="1"/>
</dbReference>
<reference evidence="3 4" key="1">
    <citation type="submission" date="2020-01" db="EMBL/GenBank/DDBJ databases">
        <title>Muriicola jejuensis KCTC 22299.</title>
        <authorList>
            <person name="Wang G."/>
        </authorList>
    </citation>
    <scope>NUCLEOTIDE SEQUENCE [LARGE SCALE GENOMIC DNA]</scope>
    <source>
        <strain evidence="3 4">KCTC 22299</strain>
    </source>
</reference>
<evidence type="ECO:0000259" key="2">
    <source>
        <dbReference type="PROSITE" id="PS50110"/>
    </source>
</evidence>
<dbReference type="InterPro" id="IPR052893">
    <property type="entry name" value="TCS_response_regulator"/>
</dbReference>